<proteinExistence type="inferred from homology"/>
<dbReference type="Pfam" id="PF01547">
    <property type="entry name" value="SBP_bac_1"/>
    <property type="match status" value="1"/>
</dbReference>
<dbReference type="AlphaFoldDB" id="A0A1H2LNK7"/>
<dbReference type="Proteomes" id="UP000198825">
    <property type="component" value="Chromosome I"/>
</dbReference>
<accession>A0A1H2LNK7</accession>
<organism evidence="3 4">
    <name type="scientific">Microlunatus sagamiharensis</name>
    <dbReference type="NCBI Taxonomy" id="546874"/>
    <lineage>
        <taxon>Bacteria</taxon>
        <taxon>Bacillati</taxon>
        <taxon>Actinomycetota</taxon>
        <taxon>Actinomycetes</taxon>
        <taxon>Propionibacteriales</taxon>
        <taxon>Propionibacteriaceae</taxon>
        <taxon>Microlunatus</taxon>
    </lineage>
</organism>
<evidence type="ECO:0000256" key="1">
    <source>
        <dbReference type="ARBA" id="ARBA00008520"/>
    </source>
</evidence>
<dbReference type="Gene3D" id="3.40.190.10">
    <property type="entry name" value="Periplasmic binding protein-like II"/>
    <property type="match status" value="2"/>
</dbReference>
<dbReference type="InterPro" id="IPR050490">
    <property type="entry name" value="Bact_solute-bd_prot1"/>
</dbReference>
<dbReference type="PANTHER" id="PTHR43649:SF29">
    <property type="entry name" value="OSMOPROTECTIVE COMPOUNDS-BINDING PROTEIN GGTB"/>
    <property type="match status" value="1"/>
</dbReference>
<protein>
    <submittedName>
        <fullName evidence="3">ABC-type glycerol-3-phosphate transport system, substrate-binding protein</fullName>
    </submittedName>
</protein>
<name>A0A1H2LNK7_9ACTN</name>
<sequence length="460" mass="48785">MTLAAPPTSRESPVQHPLLRHALRAVVALTVVALAACGTRAAEAPADDPATQGTVEWWGWVPEADLAPQYIAAFNREYPDITVNYKLLTIDGYAAAIRPALASDAGPDVFDVASGAQFEQFKSAGIDLRPAVEAARGPEWSSSMAPIGVSAFTDDQQQLKALPVGLGFAGPVWINQELFDRYDLQPPRNFTEWKQVCRTFAQHDVGCFVQGASQVAFNQDTLQAIADTIEPGLFTRATRGGASWTDPGLVQALTVWGSMFSDGIMQSGALGQQQYPDANNGFLSGRYAMVQMGFWYAQYAKRDTMAAAIKAAGVRDAKPFTAMPIPFPAATDTGRPGALFGSPDYGLAVNRKSRVKNAATTFAVWLSSARAGQQIVADSLADVPALNGVTPQLDGLVDQDRQQPALEALIRDAGTVTEDRLLANADLATAIGDAGVTVATGKTSPEEAARTLQAAAEAAR</sequence>
<gene>
    <name evidence="3" type="ORF">SAMN04488544_0543</name>
</gene>
<dbReference type="InterPro" id="IPR006059">
    <property type="entry name" value="SBP"/>
</dbReference>
<evidence type="ECO:0000313" key="3">
    <source>
        <dbReference type="EMBL" id="SDU82509.1"/>
    </source>
</evidence>
<keyword evidence="2" id="KW-0813">Transport</keyword>
<comment type="similarity">
    <text evidence="1">Belongs to the bacterial solute-binding protein 1 family.</text>
</comment>
<dbReference type="EMBL" id="LT629799">
    <property type="protein sequence ID" value="SDU82509.1"/>
    <property type="molecule type" value="Genomic_DNA"/>
</dbReference>
<keyword evidence="4" id="KW-1185">Reference proteome</keyword>
<dbReference type="PANTHER" id="PTHR43649">
    <property type="entry name" value="ARABINOSE-BINDING PROTEIN-RELATED"/>
    <property type="match status" value="1"/>
</dbReference>
<reference evidence="4" key="1">
    <citation type="submission" date="2016-10" db="EMBL/GenBank/DDBJ databases">
        <authorList>
            <person name="Varghese N."/>
            <person name="Submissions S."/>
        </authorList>
    </citation>
    <scope>NUCLEOTIDE SEQUENCE [LARGE SCALE GENOMIC DNA]</scope>
    <source>
        <strain evidence="4">DSM 21743</strain>
    </source>
</reference>
<evidence type="ECO:0000256" key="2">
    <source>
        <dbReference type="ARBA" id="ARBA00022448"/>
    </source>
</evidence>
<evidence type="ECO:0000313" key="4">
    <source>
        <dbReference type="Proteomes" id="UP000198825"/>
    </source>
</evidence>
<dbReference type="SUPFAM" id="SSF53850">
    <property type="entry name" value="Periplasmic binding protein-like II"/>
    <property type="match status" value="1"/>
</dbReference>
<dbReference type="STRING" id="546874.SAMN04488544_0543"/>